<dbReference type="HOGENOM" id="CLU_2173396_0_0_1"/>
<evidence type="ECO:0000313" key="2">
    <source>
        <dbReference type="EMBL" id="ELT96029.1"/>
    </source>
</evidence>
<dbReference type="EMBL" id="KB308943">
    <property type="protein sequence ID" value="ELT96029.1"/>
    <property type="molecule type" value="Genomic_DNA"/>
</dbReference>
<protein>
    <recommendedName>
        <fullName evidence="5">Pacifastin domain-containing protein</fullName>
    </recommendedName>
</protein>
<reference evidence="3" key="3">
    <citation type="submission" date="2015-06" db="UniProtKB">
        <authorList>
            <consortium name="EnsemblMetazoa"/>
        </authorList>
    </citation>
    <scope>IDENTIFICATION</scope>
</reference>
<gene>
    <name evidence="2" type="ORF">CAPTEDRAFT_214189</name>
</gene>
<keyword evidence="4" id="KW-1185">Reference proteome</keyword>
<dbReference type="EMBL" id="AMQN01011565">
    <property type="status" value="NOT_ANNOTATED_CDS"/>
    <property type="molecule type" value="Genomic_DNA"/>
</dbReference>
<reference evidence="4" key="1">
    <citation type="submission" date="2012-12" db="EMBL/GenBank/DDBJ databases">
        <authorList>
            <person name="Hellsten U."/>
            <person name="Grimwood J."/>
            <person name="Chapman J.A."/>
            <person name="Shapiro H."/>
            <person name="Aerts A."/>
            <person name="Otillar R.P."/>
            <person name="Terry A.Y."/>
            <person name="Boore J.L."/>
            <person name="Simakov O."/>
            <person name="Marletaz F."/>
            <person name="Cho S.-J."/>
            <person name="Edsinger-Gonzales E."/>
            <person name="Havlak P."/>
            <person name="Kuo D.-H."/>
            <person name="Larsson T."/>
            <person name="Lv J."/>
            <person name="Arendt D."/>
            <person name="Savage R."/>
            <person name="Osoegawa K."/>
            <person name="de Jong P."/>
            <person name="Lindberg D.R."/>
            <person name="Seaver E.C."/>
            <person name="Weisblat D.A."/>
            <person name="Putnam N.H."/>
            <person name="Grigoriev I.V."/>
            <person name="Rokhsar D.S."/>
        </authorList>
    </citation>
    <scope>NUCLEOTIDE SEQUENCE</scope>
    <source>
        <strain evidence="4">I ESC-2004</strain>
    </source>
</reference>
<accession>R7TQT9</accession>
<proteinExistence type="predicted"/>
<evidence type="ECO:0000313" key="3">
    <source>
        <dbReference type="EnsemblMetazoa" id="CapteP214189"/>
    </source>
</evidence>
<reference evidence="2 4" key="2">
    <citation type="journal article" date="2013" name="Nature">
        <title>Insights into bilaterian evolution from three spiralian genomes.</title>
        <authorList>
            <person name="Simakov O."/>
            <person name="Marletaz F."/>
            <person name="Cho S.J."/>
            <person name="Edsinger-Gonzales E."/>
            <person name="Havlak P."/>
            <person name="Hellsten U."/>
            <person name="Kuo D.H."/>
            <person name="Larsson T."/>
            <person name="Lv J."/>
            <person name="Arendt D."/>
            <person name="Savage R."/>
            <person name="Osoegawa K."/>
            <person name="de Jong P."/>
            <person name="Grimwood J."/>
            <person name="Chapman J.A."/>
            <person name="Shapiro H."/>
            <person name="Aerts A."/>
            <person name="Otillar R.P."/>
            <person name="Terry A.Y."/>
            <person name="Boore J.L."/>
            <person name="Grigoriev I.V."/>
            <person name="Lindberg D.R."/>
            <person name="Seaver E.C."/>
            <person name="Weisblat D.A."/>
            <person name="Putnam N.H."/>
            <person name="Rokhsar D.S."/>
        </authorList>
    </citation>
    <scope>NUCLEOTIDE SEQUENCE</scope>
    <source>
        <strain evidence="2 4">I ESC-2004</strain>
    </source>
</reference>
<feature type="chain" id="PRO_5008787247" description="Pacifastin domain-containing protein" evidence="1">
    <location>
        <begin position="23"/>
        <end position="110"/>
    </location>
</feature>
<feature type="signal peptide" evidence="1">
    <location>
        <begin position="1"/>
        <end position="22"/>
    </location>
</feature>
<dbReference type="AlphaFoldDB" id="R7TQT9"/>
<keyword evidence="1" id="KW-0732">Signal</keyword>
<evidence type="ECO:0000256" key="1">
    <source>
        <dbReference type="SAM" id="SignalP"/>
    </source>
</evidence>
<evidence type="ECO:0000313" key="4">
    <source>
        <dbReference type="Proteomes" id="UP000014760"/>
    </source>
</evidence>
<dbReference type="Proteomes" id="UP000014760">
    <property type="component" value="Unassembled WGS sequence"/>
</dbReference>
<organism evidence="2">
    <name type="scientific">Capitella teleta</name>
    <name type="common">Polychaete worm</name>
    <dbReference type="NCBI Taxonomy" id="283909"/>
    <lineage>
        <taxon>Eukaryota</taxon>
        <taxon>Metazoa</taxon>
        <taxon>Spiralia</taxon>
        <taxon>Lophotrochozoa</taxon>
        <taxon>Annelida</taxon>
        <taxon>Polychaeta</taxon>
        <taxon>Sedentaria</taxon>
        <taxon>Scolecida</taxon>
        <taxon>Capitellidae</taxon>
        <taxon>Capitella</taxon>
    </lineage>
</organism>
<dbReference type="EnsemblMetazoa" id="CapteT214189">
    <property type="protein sequence ID" value="CapteP214189"/>
    <property type="gene ID" value="CapteG214189"/>
</dbReference>
<name>R7TQT9_CAPTE</name>
<evidence type="ECO:0008006" key="5">
    <source>
        <dbReference type="Google" id="ProtNLM"/>
    </source>
</evidence>
<sequence length="110" mass="12271">MKILVSVCVAVALCLVTSEVEGGKVVTTDPPCFTQEDCAEVINCEWGYHRASHNAHCYACECRDEPCAGRWCPEWSKCVNDRLICKNYQCDWVGNCISDVSGLVVKAWSY</sequence>